<feature type="compositionally biased region" description="Polar residues" evidence="2">
    <location>
        <begin position="47"/>
        <end position="56"/>
    </location>
</feature>
<keyword evidence="1" id="KW-0175">Coiled coil</keyword>
<accession>A0ABR0KCQ1</accession>
<organism evidence="3 4">
    <name type="scientific">Lithohypha guttulata</name>
    <dbReference type="NCBI Taxonomy" id="1690604"/>
    <lineage>
        <taxon>Eukaryota</taxon>
        <taxon>Fungi</taxon>
        <taxon>Dikarya</taxon>
        <taxon>Ascomycota</taxon>
        <taxon>Pezizomycotina</taxon>
        <taxon>Eurotiomycetes</taxon>
        <taxon>Chaetothyriomycetidae</taxon>
        <taxon>Chaetothyriales</taxon>
        <taxon>Trichomeriaceae</taxon>
        <taxon>Lithohypha</taxon>
    </lineage>
</organism>
<feature type="compositionally biased region" description="Polar residues" evidence="2">
    <location>
        <begin position="65"/>
        <end position="75"/>
    </location>
</feature>
<feature type="compositionally biased region" description="Polar residues" evidence="2">
    <location>
        <begin position="235"/>
        <end position="256"/>
    </location>
</feature>
<feature type="region of interest" description="Disordered" evidence="2">
    <location>
        <begin position="375"/>
        <end position="394"/>
    </location>
</feature>
<feature type="compositionally biased region" description="Basic and acidic residues" evidence="2">
    <location>
        <begin position="508"/>
        <end position="517"/>
    </location>
</feature>
<evidence type="ECO:0000313" key="3">
    <source>
        <dbReference type="EMBL" id="KAK5093566.1"/>
    </source>
</evidence>
<name>A0ABR0KCQ1_9EURO</name>
<evidence type="ECO:0000256" key="2">
    <source>
        <dbReference type="SAM" id="MobiDB-lite"/>
    </source>
</evidence>
<dbReference type="PANTHER" id="PTHR38701:SF1">
    <property type="entry name" value="UP-REGULATED DURING SEPTATION PROTEIN 1 DOMAIN-CONTAINING PROTEIN"/>
    <property type="match status" value="1"/>
</dbReference>
<keyword evidence="4" id="KW-1185">Reference proteome</keyword>
<evidence type="ECO:0000256" key="1">
    <source>
        <dbReference type="SAM" id="Coils"/>
    </source>
</evidence>
<reference evidence="3 4" key="1">
    <citation type="submission" date="2023-08" db="EMBL/GenBank/DDBJ databases">
        <title>Black Yeasts Isolated from many extreme environments.</title>
        <authorList>
            <person name="Coleine C."/>
            <person name="Stajich J.E."/>
            <person name="Selbmann L."/>
        </authorList>
    </citation>
    <scope>NUCLEOTIDE SEQUENCE [LARGE SCALE GENOMIC DNA]</scope>
    <source>
        <strain evidence="3 4">CCFEE 5885</strain>
    </source>
</reference>
<evidence type="ECO:0000313" key="4">
    <source>
        <dbReference type="Proteomes" id="UP001345013"/>
    </source>
</evidence>
<sequence length="666" mass="72022">MPLDHKSRSTTKPLMPALSSNLRPRPAHGFTPRLAATTPTSPASAPQRTLRQQTLSPDRADEARTTLSLNSNITPRSGARNIRFDTESPSTPDTPARSKAVTVGDQPDAQAENYGPGIRSPATPTYSRSNSTDQPSLLPTAGSRRISAGSSASSTKDESKFFRANDVKPSSAPFKNGCTRPKTTYNARAPSPRVSPKKPPAGNAQRLDERSFYSRNAANQQGPRVPKPSLTQKLSYASNTAASAHSTVSVPSARQRASSNAHSAVSSSLDRRRSSSLNIKPAVVDTKAHRKSLSTSSSTISPISTRSPIVIQVPEDRLPQANADRTCHALDTAAAISPSSSSPRSASLGSTNTAATSAASETAKLDIQVPIKPQLHTRHTRGSSETTAIQPVTKEQLDAATNARRERKVLDLEISNSSLLAVNKTLEKELRKQNAELRRFRRLSRSGRLSFTPSNRIVSGASTATLATLQEADHDDMPSPASPNSSDPGSLYDEGDFSDDGSSSFTESSDKMRRRARDEKRLMQDLQRHQQILIDSQKLTQSIQRCLNCTDELIKDGQKALAYQVEGRGVKVGGRVLNPDDDEALSEVDCNDFREGLLKSESRQGLLSPSITRTELEEAAMWVNGLQSLDGQNETVHGIERILPEKTTRESPSSTLDMSPAILPER</sequence>
<feature type="region of interest" description="Disordered" evidence="2">
    <location>
        <begin position="471"/>
        <end position="517"/>
    </location>
</feature>
<feature type="compositionally biased region" description="Polar residues" evidence="2">
    <location>
        <begin position="122"/>
        <end position="137"/>
    </location>
</feature>
<feature type="compositionally biased region" description="Low complexity" evidence="2">
    <location>
        <begin position="31"/>
        <end position="46"/>
    </location>
</feature>
<feature type="region of interest" description="Disordered" evidence="2">
    <location>
        <begin position="1"/>
        <end position="206"/>
    </location>
</feature>
<feature type="region of interest" description="Disordered" evidence="2">
    <location>
        <begin position="235"/>
        <end position="302"/>
    </location>
</feature>
<protein>
    <submittedName>
        <fullName evidence="3">Uncharacterized protein</fullName>
    </submittedName>
</protein>
<feature type="compositionally biased region" description="Low complexity" evidence="2">
    <location>
        <begin position="141"/>
        <end position="154"/>
    </location>
</feature>
<dbReference type="EMBL" id="JAVRRG010000041">
    <property type="protein sequence ID" value="KAK5093566.1"/>
    <property type="molecule type" value="Genomic_DNA"/>
</dbReference>
<comment type="caution">
    <text evidence="3">The sequence shown here is derived from an EMBL/GenBank/DDBJ whole genome shotgun (WGS) entry which is preliminary data.</text>
</comment>
<proteinExistence type="predicted"/>
<feature type="compositionally biased region" description="Low complexity" evidence="2">
    <location>
        <begin position="257"/>
        <end position="268"/>
    </location>
</feature>
<dbReference type="PANTHER" id="PTHR38701">
    <property type="entry name" value="CHROMOSOME 8, WHOLE GENOME SHOTGUN SEQUENCE"/>
    <property type="match status" value="1"/>
</dbReference>
<feature type="region of interest" description="Disordered" evidence="2">
    <location>
        <begin position="333"/>
        <end position="361"/>
    </location>
</feature>
<feature type="coiled-coil region" evidence="1">
    <location>
        <begin position="416"/>
        <end position="443"/>
    </location>
</feature>
<feature type="compositionally biased region" description="Low complexity" evidence="2">
    <location>
        <begin position="293"/>
        <end position="302"/>
    </location>
</feature>
<feature type="region of interest" description="Disordered" evidence="2">
    <location>
        <begin position="645"/>
        <end position="666"/>
    </location>
</feature>
<gene>
    <name evidence="3" type="ORF">LTR24_004118</name>
</gene>
<dbReference type="Proteomes" id="UP001345013">
    <property type="component" value="Unassembled WGS sequence"/>
</dbReference>
<feature type="compositionally biased region" description="Basic and acidic residues" evidence="2">
    <location>
        <begin position="155"/>
        <end position="166"/>
    </location>
</feature>